<accession>A0ABQ4ZTA1</accession>
<comment type="caution">
    <text evidence="1">The sequence shown here is derived from an EMBL/GenBank/DDBJ whole genome shotgun (WGS) entry which is preliminary data.</text>
</comment>
<dbReference type="EMBL" id="BQNB010011662">
    <property type="protein sequence ID" value="GJS93525.1"/>
    <property type="molecule type" value="Genomic_DNA"/>
</dbReference>
<name>A0ABQ4ZTA1_9ASTR</name>
<gene>
    <name evidence="1" type="ORF">Tco_0800493</name>
</gene>
<protein>
    <submittedName>
        <fullName evidence="1">Uncharacterized protein</fullName>
    </submittedName>
</protein>
<dbReference type="Proteomes" id="UP001151760">
    <property type="component" value="Unassembled WGS sequence"/>
</dbReference>
<organism evidence="1 2">
    <name type="scientific">Tanacetum coccineum</name>
    <dbReference type="NCBI Taxonomy" id="301880"/>
    <lineage>
        <taxon>Eukaryota</taxon>
        <taxon>Viridiplantae</taxon>
        <taxon>Streptophyta</taxon>
        <taxon>Embryophyta</taxon>
        <taxon>Tracheophyta</taxon>
        <taxon>Spermatophyta</taxon>
        <taxon>Magnoliopsida</taxon>
        <taxon>eudicotyledons</taxon>
        <taxon>Gunneridae</taxon>
        <taxon>Pentapetalae</taxon>
        <taxon>asterids</taxon>
        <taxon>campanulids</taxon>
        <taxon>Asterales</taxon>
        <taxon>Asteraceae</taxon>
        <taxon>Asteroideae</taxon>
        <taxon>Anthemideae</taxon>
        <taxon>Anthemidinae</taxon>
        <taxon>Tanacetum</taxon>
    </lineage>
</organism>
<proteinExistence type="predicted"/>
<evidence type="ECO:0000313" key="1">
    <source>
        <dbReference type="EMBL" id="GJS93525.1"/>
    </source>
</evidence>
<keyword evidence="2" id="KW-1185">Reference proteome</keyword>
<evidence type="ECO:0000313" key="2">
    <source>
        <dbReference type="Proteomes" id="UP001151760"/>
    </source>
</evidence>
<reference evidence="1" key="1">
    <citation type="journal article" date="2022" name="Int. J. Mol. Sci.">
        <title>Draft Genome of Tanacetum Coccineum: Genomic Comparison of Closely Related Tanacetum-Family Plants.</title>
        <authorList>
            <person name="Yamashiro T."/>
            <person name="Shiraishi A."/>
            <person name="Nakayama K."/>
            <person name="Satake H."/>
        </authorList>
    </citation>
    <scope>NUCLEOTIDE SEQUENCE</scope>
</reference>
<sequence>MVVLSKIVGKVVHLGEGCLVDTSLKVMAVFGQPTSVPPAEGLLPIYLDREEGGGSCGSPARPSLFYFEDPSEEAFRTRKRLLGTRIGSVVSAVAGPSPSVEMALFFVLFVHRGTVRSWTLSLLDGKMRIVKAFPPREVQTSPERN</sequence>
<reference evidence="1" key="2">
    <citation type="submission" date="2022-01" db="EMBL/GenBank/DDBJ databases">
        <authorList>
            <person name="Yamashiro T."/>
            <person name="Shiraishi A."/>
            <person name="Satake H."/>
            <person name="Nakayama K."/>
        </authorList>
    </citation>
    <scope>NUCLEOTIDE SEQUENCE</scope>
</reference>